<feature type="region of interest" description="Disordered" evidence="3">
    <location>
        <begin position="950"/>
        <end position="981"/>
    </location>
</feature>
<feature type="compositionally biased region" description="Basic and acidic residues" evidence="3">
    <location>
        <begin position="251"/>
        <end position="295"/>
    </location>
</feature>
<feature type="compositionally biased region" description="Low complexity" evidence="3">
    <location>
        <begin position="955"/>
        <end position="971"/>
    </location>
</feature>
<dbReference type="Pfam" id="PF10477">
    <property type="entry name" value="EIF4E-T"/>
    <property type="match status" value="1"/>
</dbReference>
<organism evidence="4 5">
    <name type="scientific">Polyplax serrata</name>
    <name type="common">Common mouse louse</name>
    <dbReference type="NCBI Taxonomy" id="468196"/>
    <lineage>
        <taxon>Eukaryota</taxon>
        <taxon>Metazoa</taxon>
        <taxon>Ecdysozoa</taxon>
        <taxon>Arthropoda</taxon>
        <taxon>Hexapoda</taxon>
        <taxon>Insecta</taxon>
        <taxon>Pterygota</taxon>
        <taxon>Neoptera</taxon>
        <taxon>Paraneoptera</taxon>
        <taxon>Psocodea</taxon>
        <taxon>Troctomorpha</taxon>
        <taxon>Phthiraptera</taxon>
        <taxon>Anoplura</taxon>
        <taxon>Polyplacidae</taxon>
        <taxon>Polyplax</taxon>
    </lineage>
</organism>
<feature type="region of interest" description="Disordered" evidence="3">
    <location>
        <begin position="217"/>
        <end position="407"/>
    </location>
</feature>
<evidence type="ECO:0008006" key="6">
    <source>
        <dbReference type="Google" id="ProtNLM"/>
    </source>
</evidence>
<dbReference type="Proteomes" id="UP001359485">
    <property type="component" value="Unassembled WGS sequence"/>
</dbReference>
<evidence type="ECO:0000313" key="5">
    <source>
        <dbReference type="Proteomes" id="UP001359485"/>
    </source>
</evidence>
<dbReference type="PANTHER" id="PTHR12269:SF1">
    <property type="entry name" value="EUKARYOTIC TRANSLATION INITIATION FACTOR 4E TRANSPORTER"/>
    <property type="match status" value="1"/>
</dbReference>
<feature type="region of interest" description="Disordered" evidence="3">
    <location>
        <begin position="512"/>
        <end position="535"/>
    </location>
</feature>
<feature type="region of interest" description="Disordered" evidence="3">
    <location>
        <begin position="1"/>
        <end position="29"/>
    </location>
</feature>
<sequence>MSVLEKSLTKKNRGPRKEKRRADNSLNTPSVVRWFRQKKPFKKQRLWKGYNEMDSQVEKDHLEEGEIKEIEGGGDGKPPYKADYQYSRDELLKYSDHPLSRSPPIISDPNINNLSCWLKSPGWNTCKRSNTPTDRGDDTHKLVYLPRRITDPRERVRKEQDGIVLSPQRRSFNSGCFVTVAPNTVVRPSAETAKEGPVRRIGSGRIINRDWEYRDKENADDGYPFRPGGGPSPREREERFDLRRNYSSMSTERELVRDVSRESLSRDKDLRSDPRARDRDRLVPRYSMDRRRFEAEEPEWFSGGPTSQHDTIELRGFDDAGETVSRNKAKQITKPSSKPNSRDSRSNAGSRKSSSEEISIPKTASRKLDKDIEPELPTASSSPKVETAEGQKSETENAAPTDEPERTENHDFFNLEDLLQFDNLPLLTNGGGGEGNQSSSRFTQWFRRDSPSEINDTRRSSVQDDMIKNIVNDINETSINIPNMKDSDAYFAPISPPGTTSGNSLLEMLQNGGHHQKNDRRGNAPSIKDLEATGKVTSVEELEAKMRQGVGQSPNKQTSEAHSKKTNSSGRKEEELIAFKKLLKQVAEGGVTTANDHINRANNASSLLFQMLNKPPEASDMMGQAHQPAAAPAMHVPHDLVYKLLHVQEQQRQVQQQQEFNKLLFSSGRLAPPQVPGTLSPLPPELQMKVNNAQPSVELLSRPEAQAILQGLRQGEITPQHLIQQLQNPAMQPRHREVLASILKLHGNSPRPASPLMVPPDPTLIQQLMLQQQLRNPSPLPPIHNGLPHRVPSPRELMLHTQTIMQSALIKKKLEEQRENFRKRQELQSTGGGGGGVNTLMNNNSSNSGTNSSSSSSMGGSTPAAATSKSNPTSATKSPTPLAFTPTSVLRKMTAEQQQPVQVKDGDGNKLNKYNELYQAKLQRQSELFKAQSSRFLANNQLMGLRSPHQQWLGQKQPVQQPLQPQPQQQQGRAIVKGSSSYVPAPPLGAGLVDLPYGTNNTRGVFPQRSKWTIPTAPLVAHVQPNLYNSFPTPANRVPQNRGIRNSFPQFLPPNGGDGDLSTSPTTSNQLAHWFTPELLAQAQVQTRTGKSDSTLNMVSVEELERLQQNSAPIFRGYLMKTDENCEITRHGEKTAWKTQEIPESIEQWEEKERRNLWEGIWNLQDLHMVYFIKINIQIKKGNFEDPQVSLAGTWD</sequence>
<feature type="compositionally biased region" description="Polar residues" evidence="3">
    <location>
        <begin position="864"/>
        <end position="879"/>
    </location>
</feature>
<evidence type="ECO:0000256" key="1">
    <source>
        <dbReference type="ARBA" id="ARBA00004496"/>
    </source>
</evidence>
<feature type="compositionally biased region" description="Low complexity" evidence="3">
    <location>
        <begin position="841"/>
        <end position="862"/>
    </location>
</feature>
<comment type="caution">
    <text evidence="4">The sequence shown here is derived from an EMBL/GenBank/DDBJ whole genome shotgun (WGS) entry which is preliminary data.</text>
</comment>
<dbReference type="InterPro" id="IPR018862">
    <property type="entry name" value="eIF4E-T"/>
</dbReference>
<dbReference type="EMBL" id="JAWJWF010000001">
    <property type="protein sequence ID" value="KAK6642155.1"/>
    <property type="molecule type" value="Genomic_DNA"/>
</dbReference>
<feature type="compositionally biased region" description="Polar residues" evidence="3">
    <location>
        <begin position="550"/>
        <end position="560"/>
    </location>
</feature>
<feature type="compositionally biased region" description="Basic and acidic residues" evidence="3">
    <location>
        <begin position="386"/>
        <end position="395"/>
    </location>
</feature>
<gene>
    <name evidence="4" type="ORF">RUM44_013878</name>
</gene>
<feature type="region of interest" description="Disordered" evidence="3">
    <location>
        <begin position="547"/>
        <end position="573"/>
    </location>
</feature>
<proteinExistence type="predicted"/>
<name>A0ABR1BJM7_POLSC</name>
<feature type="compositionally biased region" description="Basic and acidic residues" evidence="3">
    <location>
        <begin position="233"/>
        <end position="244"/>
    </location>
</feature>
<feature type="compositionally biased region" description="Basic residues" evidence="3">
    <location>
        <begin position="9"/>
        <end position="19"/>
    </location>
</feature>
<evidence type="ECO:0000313" key="4">
    <source>
        <dbReference type="EMBL" id="KAK6642155.1"/>
    </source>
</evidence>
<comment type="subcellular location">
    <subcellularLocation>
        <location evidence="1">Cytoplasm</location>
    </subcellularLocation>
</comment>
<keyword evidence="2" id="KW-0963">Cytoplasm</keyword>
<protein>
    <recommendedName>
        <fullName evidence="6">Eukaryotic translation initiation factor 4E transporter</fullName>
    </recommendedName>
</protein>
<keyword evidence="5" id="KW-1185">Reference proteome</keyword>
<feature type="region of interest" description="Disordered" evidence="3">
    <location>
        <begin position="819"/>
        <end position="883"/>
    </location>
</feature>
<evidence type="ECO:0000256" key="2">
    <source>
        <dbReference type="ARBA" id="ARBA00022490"/>
    </source>
</evidence>
<accession>A0ABR1BJM7</accession>
<dbReference type="PANTHER" id="PTHR12269">
    <property type="entry name" value="EUKARYOTIC TRANSLATION INITIATION FACTOR 4E TRANSPORTER"/>
    <property type="match status" value="1"/>
</dbReference>
<evidence type="ECO:0000256" key="3">
    <source>
        <dbReference type="SAM" id="MobiDB-lite"/>
    </source>
</evidence>
<reference evidence="4 5" key="1">
    <citation type="submission" date="2023-09" db="EMBL/GenBank/DDBJ databases">
        <title>Genomes of two closely related lineages of the louse Polyplax serrata with different host specificities.</title>
        <authorList>
            <person name="Martinu J."/>
            <person name="Tarabai H."/>
            <person name="Stefka J."/>
            <person name="Hypsa V."/>
        </authorList>
    </citation>
    <scope>NUCLEOTIDE SEQUENCE [LARGE SCALE GENOMIC DNA]</scope>
    <source>
        <strain evidence="4">98ZLc_SE</strain>
    </source>
</reference>